<reference evidence="14" key="1">
    <citation type="journal article" date="2019" name="Environ. Microbiol.">
        <title>Fungal ecological strategies reflected in gene transcription - a case study of two litter decomposers.</title>
        <authorList>
            <person name="Barbi F."/>
            <person name="Kohler A."/>
            <person name="Barry K."/>
            <person name="Baskaran P."/>
            <person name="Daum C."/>
            <person name="Fauchery L."/>
            <person name="Ihrmark K."/>
            <person name="Kuo A."/>
            <person name="LaButti K."/>
            <person name="Lipzen A."/>
            <person name="Morin E."/>
            <person name="Grigoriev I.V."/>
            <person name="Henrissat B."/>
            <person name="Lindahl B."/>
            <person name="Martin F."/>
        </authorList>
    </citation>
    <scope>NUCLEOTIDE SEQUENCE</scope>
    <source>
        <strain evidence="14">JB14</strain>
    </source>
</reference>
<dbReference type="Pfam" id="PF00734">
    <property type="entry name" value="CBM_1"/>
    <property type="match status" value="1"/>
</dbReference>
<dbReference type="Gene3D" id="2.70.100.10">
    <property type="entry name" value="Glycoside hydrolase, family 7, domain"/>
    <property type="match status" value="1"/>
</dbReference>
<dbReference type="GO" id="GO:0030248">
    <property type="term" value="F:cellulose binding"/>
    <property type="evidence" value="ECO:0007669"/>
    <property type="project" value="InterPro"/>
</dbReference>
<dbReference type="CDD" id="cd07999">
    <property type="entry name" value="GH7_CBH_EG"/>
    <property type="match status" value="1"/>
</dbReference>
<evidence type="ECO:0000256" key="1">
    <source>
        <dbReference type="ARBA" id="ARBA00001641"/>
    </source>
</evidence>
<feature type="chain" id="PRO_5025423620" description="Glucanase" evidence="12">
    <location>
        <begin position="19"/>
        <end position="516"/>
    </location>
</feature>
<dbReference type="PROSITE" id="PS51164">
    <property type="entry name" value="CBM1_2"/>
    <property type="match status" value="1"/>
</dbReference>
<dbReference type="SUPFAM" id="SSF49899">
    <property type="entry name" value="Concanavalin A-like lectins/glucanases"/>
    <property type="match status" value="1"/>
</dbReference>
<evidence type="ECO:0000256" key="8">
    <source>
        <dbReference type="ARBA" id="ARBA00023277"/>
    </source>
</evidence>
<evidence type="ECO:0000256" key="4">
    <source>
        <dbReference type="ARBA" id="ARBA00022801"/>
    </source>
</evidence>
<evidence type="ECO:0000256" key="12">
    <source>
        <dbReference type="SAM" id="SignalP"/>
    </source>
</evidence>
<gene>
    <name evidence="14" type="ORF">BT96DRAFT_864546</name>
</gene>
<keyword evidence="9 11" id="KW-0326">Glycosidase</keyword>
<keyword evidence="3 12" id="KW-0732">Signal</keyword>
<evidence type="ECO:0000256" key="2">
    <source>
        <dbReference type="ARBA" id="ARBA00006044"/>
    </source>
</evidence>
<evidence type="ECO:0000256" key="7">
    <source>
        <dbReference type="ARBA" id="ARBA00023180"/>
    </source>
</evidence>
<dbReference type="GO" id="GO:0030245">
    <property type="term" value="P:cellulose catabolic process"/>
    <property type="evidence" value="ECO:0007669"/>
    <property type="project" value="UniProtKB-KW"/>
</dbReference>
<dbReference type="PANTHER" id="PTHR33753">
    <property type="entry name" value="1,4-BETA-D-GLUCAN CELLOBIOHYDROLASE B"/>
    <property type="match status" value="1"/>
</dbReference>
<dbReference type="InterPro" id="IPR001722">
    <property type="entry name" value="Glyco_hydro_7"/>
</dbReference>
<dbReference type="InterPro" id="IPR035971">
    <property type="entry name" value="CBD_sf"/>
</dbReference>
<dbReference type="GO" id="GO:0005576">
    <property type="term" value="C:extracellular region"/>
    <property type="evidence" value="ECO:0007669"/>
    <property type="project" value="InterPro"/>
</dbReference>
<proteinExistence type="inferred from homology"/>
<organism evidence="14 15">
    <name type="scientific">Gymnopus androsaceus JB14</name>
    <dbReference type="NCBI Taxonomy" id="1447944"/>
    <lineage>
        <taxon>Eukaryota</taxon>
        <taxon>Fungi</taxon>
        <taxon>Dikarya</taxon>
        <taxon>Basidiomycota</taxon>
        <taxon>Agaricomycotina</taxon>
        <taxon>Agaricomycetes</taxon>
        <taxon>Agaricomycetidae</taxon>
        <taxon>Agaricales</taxon>
        <taxon>Marasmiineae</taxon>
        <taxon>Omphalotaceae</taxon>
        <taxon>Gymnopus</taxon>
    </lineage>
</organism>
<evidence type="ECO:0000256" key="6">
    <source>
        <dbReference type="ARBA" id="ARBA00023157"/>
    </source>
</evidence>
<comment type="catalytic activity">
    <reaction evidence="1">
        <text>Hydrolysis of (1-&gt;4)-beta-D-glucosidic linkages in cellulose and cellotetraose, releasing cellobiose from the non-reducing ends of the chains.</text>
        <dbReference type="EC" id="3.2.1.91"/>
    </reaction>
</comment>
<keyword evidence="15" id="KW-1185">Reference proteome</keyword>
<evidence type="ECO:0000256" key="11">
    <source>
        <dbReference type="RuleBase" id="RU361164"/>
    </source>
</evidence>
<accession>A0A6A4H194</accession>
<dbReference type="InterPro" id="IPR037019">
    <property type="entry name" value="Glyco_hydro_7_sf"/>
</dbReference>
<keyword evidence="10 11" id="KW-0624">Polysaccharide degradation</keyword>
<keyword evidence="5 11" id="KW-0136">Cellulose degradation</keyword>
<dbReference type="PRINTS" id="PR00734">
    <property type="entry name" value="GLHYDRLASE7"/>
</dbReference>
<comment type="similarity">
    <text evidence="2 11">Belongs to the glycosyl hydrolase 7 (cellulase C) family.</text>
</comment>
<keyword evidence="6" id="KW-1015">Disulfide bond</keyword>
<dbReference type="PROSITE" id="PS00562">
    <property type="entry name" value="CBM1_1"/>
    <property type="match status" value="1"/>
</dbReference>
<evidence type="ECO:0000256" key="9">
    <source>
        <dbReference type="ARBA" id="ARBA00023295"/>
    </source>
</evidence>
<dbReference type="GO" id="GO:0016162">
    <property type="term" value="F:cellulose 1,4-beta-cellobiosidase activity"/>
    <property type="evidence" value="ECO:0007669"/>
    <property type="project" value="UniProtKB-EC"/>
</dbReference>
<dbReference type="SUPFAM" id="SSF57180">
    <property type="entry name" value="Cellulose-binding domain"/>
    <property type="match status" value="1"/>
</dbReference>
<dbReference type="PANTHER" id="PTHR33753:SF2">
    <property type="entry name" value="GLYCOSIDE HYDROLASE FAMILY 7 PROTEIN"/>
    <property type="match status" value="1"/>
</dbReference>
<keyword evidence="7" id="KW-0325">Glycoprotein</keyword>
<feature type="domain" description="CBM1" evidence="13">
    <location>
        <begin position="479"/>
        <end position="515"/>
    </location>
</feature>
<dbReference type="EMBL" id="ML769607">
    <property type="protein sequence ID" value="KAE9391999.1"/>
    <property type="molecule type" value="Genomic_DNA"/>
</dbReference>
<keyword evidence="4 11" id="KW-0378">Hydrolase</keyword>
<evidence type="ECO:0000256" key="3">
    <source>
        <dbReference type="ARBA" id="ARBA00022729"/>
    </source>
</evidence>
<dbReference type="InterPro" id="IPR000254">
    <property type="entry name" value="CBD"/>
</dbReference>
<protein>
    <recommendedName>
        <fullName evidence="11">Glucanase</fullName>
        <ecNumber evidence="11">3.2.1.-</ecNumber>
    </recommendedName>
</protein>
<feature type="signal peptide" evidence="12">
    <location>
        <begin position="1"/>
        <end position="18"/>
    </location>
</feature>
<dbReference type="Proteomes" id="UP000799118">
    <property type="component" value="Unassembled WGS sequence"/>
</dbReference>
<evidence type="ECO:0000256" key="5">
    <source>
        <dbReference type="ARBA" id="ARBA00023001"/>
    </source>
</evidence>
<evidence type="ECO:0000313" key="14">
    <source>
        <dbReference type="EMBL" id="KAE9391999.1"/>
    </source>
</evidence>
<dbReference type="InterPro" id="IPR013320">
    <property type="entry name" value="ConA-like_dom_sf"/>
</dbReference>
<dbReference type="SMART" id="SM00236">
    <property type="entry name" value="fCBD"/>
    <property type="match status" value="1"/>
</dbReference>
<evidence type="ECO:0000259" key="13">
    <source>
        <dbReference type="PROSITE" id="PS51164"/>
    </source>
</evidence>
<dbReference type="OrthoDB" id="412382at2759"/>
<dbReference type="EC" id="3.2.1.-" evidence="11"/>
<evidence type="ECO:0000256" key="10">
    <source>
        <dbReference type="ARBA" id="ARBA00023326"/>
    </source>
</evidence>
<evidence type="ECO:0000313" key="15">
    <source>
        <dbReference type="Proteomes" id="UP000799118"/>
    </source>
</evidence>
<keyword evidence="8" id="KW-0119">Carbohydrate metabolism</keyword>
<name>A0A6A4H194_9AGAR</name>
<sequence>MFHSAALISFAFLAVTYGQQIGTLTPEVHPPLTWETCTASGCMTVEGSVVVDANWRYLHQVGSSTNCYDGNTWDFDICTSPTVCAAECALDGADYEATYGVTTSGNALTLGFVTVFEQKNVGSRLYLMAAGSETEYETFHLVNQEFTFDVDVSNLPCGLNGALYFTQMDADGGVARFPTNKAGAQYGTGYCDAQCPQDIKFIDRVANIVDWTPSSNNANTGTGNTGSCCVEMDIWEANSISTALTPHSCTVTEQTACTGTDCSAANSTAGFCDQAGCDFNPFRLGNEDFFGPGMTVDTTQPFTVVTQFISSNNESTVTLSAINHLYVQNGVIIQNAVTNVAGITPTNAITTKFCEQETTAFAKTDTFDEKGGLAAMGAAMDTGMVLVLSLWDNYAVNMLWLDSDFPTDGTAPGDSCGTCATSSGVPATVEADSPNAKVIYSNIKFGAIGSTFGAGSTGTGTTTSSVISSSTATSSAPGPTQTLFGQCGGIGYAGPTVCAAGSTCQVGNPYFSQCLA</sequence>
<dbReference type="Pfam" id="PF00840">
    <property type="entry name" value="Glyco_hydro_7"/>
    <property type="match status" value="1"/>
</dbReference>
<dbReference type="AlphaFoldDB" id="A0A6A4H194"/>
<dbReference type="FunFam" id="2.70.100.10:FF:000001">
    <property type="entry name" value="Glucanase"/>
    <property type="match status" value="1"/>
</dbReference>